<evidence type="ECO:0000259" key="6">
    <source>
        <dbReference type="PROSITE" id="PS50030"/>
    </source>
</evidence>
<dbReference type="Gene3D" id="1.10.510.10">
    <property type="entry name" value="Transferase(Phosphotransferase) domain 1"/>
    <property type="match status" value="1"/>
</dbReference>
<keyword evidence="2 3" id="KW-0067">ATP-binding</keyword>
<protein>
    <submittedName>
        <fullName evidence="8">SNF-related serine/threonine-protein kinase-like</fullName>
    </submittedName>
</protein>
<dbReference type="PROSITE" id="PS00107">
    <property type="entry name" value="PROTEIN_KINASE_ATP"/>
    <property type="match status" value="1"/>
</dbReference>
<evidence type="ECO:0000256" key="2">
    <source>
        <dbReference type="ARBA" id="ARBA00022840"/>
    </source>
</evidence>
<dbReference type="PROSITE" id="PS50011">
    <property type="entry name" value="PROTEIN_KINASE_DOM"/>
    <property type="match status" value="1"/>
</dbReference>
<feature type="compositionally biased region" description="Basic residues" evidence="4">
    <location>
        <begin position="563"/>
        <end position="579"/>
    </location>
</feature>
<dbReference type="PANTHER" id="PTHR24346">
    <property type="entry name" value="MAP/MICROTUBULE AFFINITY-REGULATING KINASE"/>
    <property type="match status" value="1"/>
</dbReference>
<dbReference type="GeneID" id="106470588"/>
<feature type="region of interest" description="Disordered" evidence="4">
    <location>
        <begin position="553"/>
        <end position="580"/>
    </location>
</feature>
<organism evidence="7 8">
    <name type="scientific">Limulus polyphemus</name>
    <name type="common">Atlantic horseshoe crab</name>
    <dbReference type="NCBI Taxonomy" id="6850"/>
    <lineage>
        <taxon>Eukaryota</taxon>
        <taxon>Metazoa</taxon>
        <taxon>Ecdysozoa</taxon>
        <taxon>Arthropoda</taxon>
        <taxon>Chelicerata</taxon>
        <taxon>Merostomata</taxon>
        <taxon>Xiphosura</taxon>
        <taxon>Limulidae</taxon>
        <taxon>Limulus</taxon>
    </lineage>
</organism>
<feature type="region of interest" description="Disordered" evidence="4">
    <location>
        <begin position="593"/>
        <end position="713"/>
    </location>
</feature>
<feature type="domain" description="UBA" evidence="6">
    <location>
        <begin position="303"/>
        <end position="348"/>
    </location>
</feature>
<evidence type="ECO:0000313" key="8">
    <source>
        <dbReference type="RefSeq" id="XP_013786609.2"/>
    </source>
</evidence>
<keyword evidence="7" id="KW-1185">Reference proteome</keyword>
<dbReference type="PROSITE" id="PS50030">
    <property type="entry name" value="UBA"/>
    <property type="match status" value="1"/>
</dbReference>
<dbReference type="PANTHER" id="PTHR24346:SF45">
    <property type="entry name" value="PROTEIN KINASE DOMAIN-CONTAINING PROTEIN"/>
    <property type="match status" value="1"/>
</dbReference>
<feature type="domain" description="Protein kinase" evidence="5">
    <location>
        <begin position="31"/>
        <end position="284"/>
    </location>
</feature>
<dbReference type="InterPro" id="IPR011009">
    <property type="entry name" value="Kinase-like_dom_sf"/>
</dbReference>
<dbReference type="CDD" id="cd14074">
    <property type="entry name" value="STKc_SNRK"/>
    <property type="match status" value="1"/>
</dbReference>
<dbReference type="SMART" id="SM00220">
    <property type="entry name" value="S_TKc"/>
    <property type="match status" value="1"/>
</dbReference>
<dbReference type="SUPFAM" id="SSF56112">
    <property type="entry name" value="Protein kinase-like (PK-like)"/>
    <property type="match status" value="1"/>
</dbReference>
<dbReference type="InterPro" id="IPR017441">
    <property type="entry name" value="Protein_kinase_ATP_BS"/>
</dbReference>
<dbReference type="InterPro" id="IPR008271">
    <property type="entry name" value="Ser/Thr_kinase_AS"/>
</dbReference>
<evidence type="ECO:0000256" key="3">
    <source>
        <dbReference type="PROSITE-ProRule" id="PRU10141"/>
    </source>
</evidence>
<dbReference type="Pfam" id="PF00069">
    <property type="entry name" value="Pkinase"/>
    <property type="match status" value="1"/>
</dbReference>
<dbReference type="InterPro" id="IPR015940">
    <property type="entry name" value="UBA"/>
</dbReference>
<accession>A0ABM1BQB6</accession>
<gene>
    <name evidence="8" type="primary">LOC106470588</name>
</gene>
<name>A0ABM1BQB6_LIMPO</name>
<evidence type="ECO:0000313" key="7">
    <source>
        <dbReference type="Proteomes" id="UP000694941"/>
    </source>
</evidence>
<reference evidence="8" key="1">
    <citation type="submission" date="2025-08" db="UniProtKB">
        <authorList>
            <consortium name="RefSeq"/>
        </authorList>
    </citation>
    <scope>IDENTIFICATION</scope>
    <source>
        <tissue evidence="8">Muscle</tissue>
    </source>
</reference>
<feature type="compositionally biased region" description="Gly residues" evidence="4">
    <location>
        <begin position="639"/>
        <end position="669"/>
    </location>
</feature>
<feature type="compositionally biased region" description="Basic and acidic residues" evidence="4">
    <location>
        <begin position="629"/>
        <end position="638"/>
    </location>
</feature>
<sequence length="888" mass="98385">MSESNSLVLNTSNMQKVRHCNKYDGKIAGLYDLGDAIGRGHFAVVKLARHVFTGEKVAVKVIDKTKLDEVSRAHLYQEVRCMKLVQHPNVVRLYEVIDTQTKLYLILELGDGGDMYDYIMKNDKGVDEDTARKFFQQIVHAISYCHRLHVVHRDLKPENVIFFEKLGMVKLTDFGFSNRYYPGQKLETSCGSLAYSAPEILLGDMYDAPKVDVWSLGVILYMLVCGYAPFQEVNDSETLTMIMDCKYTIPSHVSKGCRNLIASMLVRDPEQRAALEEIANNSWFTSEDLIQPADYLPLISREHLSEEDHAYIIQKLVKGNIATKEEILEALQKNEYNHITATYFLLAERKLRGQRQEKAQKISRSSRVDLSPLAITSKIASDYSPSQEKCDPVLQNLISPRVIVKPQDSNNFLDHSNFSSTVSQNGQSYLSKARKCSVVREEDDSGSSVKLSSAEVSSTNNKDKFDIPVLHEFGSLDTSIQKSVMQRPKFPLLFHSNSVKSATVNPKISPGKQSPVLTFPNQKFKTLPSPARGLHAVKSSPQLLLSEIDEEVASDTEPSPKTHCSKHSRKHLSSGKHSPRSMLAHAVLRLMGQRQKMGRSRTTSCSSSEASDDDGEGLKRKMGKLKSSGRRDSSEDRTGGQGEGCGGSGQSGLGGGTSQGNMSGGGGGQSSINNKSDKNNTHSSKSHKQQGQAVEDSTLTVQPSPISSTVLSTDSTDSLDLEQCLTSSISCDDLCVNFSPNNQQMTSEAAKFQDESLHTQEKKSIFSVQEDSDNFLLKETFKFTNPSNKIPFSLSLNSGFTLLQQIENLPLYNKNSSKLGKKDQGHRLKSITHGLTHLVHSATKLDISQNGWKRHGRSKSATRIIQPFGNERQVVVNVKLASRCCTLC</sequence>
<dbReference type="PROSITE" id="PS00108">
    <property type="entry name" value="PROTEIN_KINASE_ST"/>
    <property type="match status" value="1"/>
</dbReference>
<dbReference type="Proteomes" id="UP000694941">
    <property type="component" value="Unplaced"/>
</dbReference>
<feature type="binding site" evidence="3">
    <location>
        <position position="60"/>
    </location>
    <ligand>
        <name>ATP</name>
        <dbReference type="ChEBI" id="CHEBI:30616"/>
    </ligand>
</feature>
<dbReference type="InterPro" id="IPR000719">
    <property type="entry name" value="Prot_kinase_dom"/>
</dbReference>
<dbReference type="RefSeq" id="XP_013786609.2">
    <property type="nucleotide sequence ID" value="XM_013931155.2"/>
</dbReference>
<feature type="compositionally biased region" description="Low complexity" evidence="4">
    <location>
        <begin position="600"/>
        <end position="609"/>
    </location>
</feature>
<evidence type="ECO:0000259" key="5">
    <source>
        <dbReference type="PROSITE" id="PS50011"/>
    </source>
</evidence>
<proteinExistence type="predicted"/>
<feature type="compositionally biased region" description="Polar residues" evidence="4">
    <location>
        <begin position="689"/>
        <end position="706"/>
    </location>
</feature>
<keyword evidence="1 3" id="KW-0547">Nucleotide-binding</keyword>
<evidence type="ECO:0000256" key="1">
    <source>
        <dbReference type="ARBA" id="ARBA00022741"/>
    </source>
</evidence>
<evidence type="ECO:0000256" key="4">
    <source>
        <dbReference type="SAM" id="MobiDB-lite"/>
    </source>
</evidence>
<dbReference type="CDD" id="cd14339">
    <property type="entry name" value="UBA_SNRK"/>
    <property type="match status" value="1"/>
</dbReference>